<dbReference type="EC" id="3.2.1.40" evidence="2"/>
<evidence type="ECO:0000259" key="4">
    <source>
        <dbReference type="Pfam" id="PF05592"/>
    </source>
</evidence>
<dbReference type="InterPro" id="IPR008902">
    <property type="entry name" value="Rhamnosid_concanavalin"/>
</dbReference>
<proteinExistence type="predicted"/>
<organism evidence="8 9">
    <name type="scientific">Nocardia aurantia</name>
    <dbReference type="NCBI Taxonomy" id="2585199"/>
    <lineage>
        <taxon>Bacteria</taxon>
        <taxon>Bacillati</taxon>
        <taxon>Actinomycetota</taxon>
        <taxon>Actinomycetes</taxon>
        <taxon>Mycobacteriales</taxon>
        <taxon>Nocardiaceae</taxon>
        <taxon>Nocardia</taxon>
    </lineage>
</organism>
<dbReference type="Pfam" id="PF25788">
    <property type="entry name" value="Ig_Rha78A_N"/>
    <property type="match status" value="1"/>
</dbReference>
<dbReference type="EMBL" id="WEGI01000016">
    <property type="protein sequence ID" value="MQY30948.1"/>
    <property type="molecule type" value="Genomic_DNA"/>
</dbReference>
<dbReference type="InterPro" id="IPR013737">
    <property type="entry name" value="Bac_rhamnosid_N"/>
</dbReference>
<gene>
    <name evidence="8" type="ORF">NRB56_65530</name>
</gene>
<protein>
    <recommendedName>
        <fullName evidence="2">alpha-L-rhamnosidase</fullName>
        <ecNumber evidence="2">3.2.1.40</ecNumber>
    </recommendedName>
</protein>
<evidence type="ECO:0000256" key="2">
    <source>
        <dbReference type="ARBA" id="ARBA00012652"/>
    </source>
</evidence>
<evidence type="ECO:0000313" key="9">
    <source>
        <dbReference type="Proteomes" id="UP000431401"/>
    </source>
</evidence>
<dbReference type="OrthoDB" id="9761045at2"/>
<dbReference type="Pfam" id="PF08531">
    <property type="entry name" value="Bac_rhamnosid_N"/>
    <property type="match status" value="1"/>
</dbReference>
<keyword evidence="3" id="KW-0378">Hydrolase</keyword>
<feature type="domain" description="Bacterial alpha-L-rhamnosidase N-terminal" evidence="5">
    <location>
        <begin position="145"/>
        <end position="273"/>
    </location>
</feature>
<feature type="domain" description="Alpha-L-rhamnosidase C-terminal" evidence="7">
    <location>
        <begin position="782"/>
        <end position="848"/>
    </location>
</feature>
<dbReference type="PANTHER" id="PTHR33307">
    <property type="entry name" value="ALPHA-RHAMNOSIDASE (EUROFUNG)"/>
    <property type="match status" value="1"/>
</dbReference>
<dbReference type="Gene3D" id="2.60.40.10">
    <property type="entry name" value="Immunoglobulins"/>
    <property type="match status" value="1"/>
</dbReference>
<dbReference type="InterPro" id="IPR008928">
    <property type="entry name" value="6-hairpin_glycosidase_sf"/>
</dbReference>
<evidence type="ECO:0000259" key="5">
    <source>
        <dbReference type="Pfam" id="PF08531"/>
    </source>
</evidence>
<dbReference type="Pfam" id="PF05592">
    <property type="entry name" value="Bac_rhamnosid"/>
    <property type="match status" value="1"/>
</dbReference>
<evidence type="ECO:0000256" key="3">
    <source>
        <dbReference type="ARBA" id="ARBA00022801"/>
    </source>
</evidence>
<sequence length="858" mass="95441">MRLENLRTAHRTDPVGIDRNPEFSWQMVSAVPGTMQVSYRIVVDDGECTVWDSGVVPGERQSFAEYGGSPLRSATAYRWRVHVVDNHGRAATAAAGFETAFLGDDWTGRWVESTIARPAAESDWGHGTQPPAVEFRRSFVMRPGIRRARLYATALGVYRPTLNGARLDDRELAPEFSVYRHRLYYQTYDVSAQLRTGDNELSLYVGDGWYFCPATRPLGYQSRTMPAVLYQLEIRYEDGSVQTVGSDGSETCRTGPVRSSDLFWGERYDATAAFGEAHPVRVIDLGYGNLVAQPLDPIRPARLLPARSVYTAPGGDVIVDFGQIIAGRVRARLDVTAGTEVTLEHFEATTADGGYFNSTYAGQKDVYVSDGTSREYEPLFTFHGFRYIRVSGPAAVRPEDFTAVLLTTPKQRTGSFECSDPALNRLHENVLWSQRNNMMSIPTDCPTREKAGFTGDIQLYTPAAFANEDMTSFLTAWLRNLAVEQREDGVVPITVPFTAPYERLARTMSEKFGTAGVTGVAGWSDAAVIVPWEMYRATGDTGILRETFASMVAWCDAIIRTARDERGPGALPEEFDRHLWNTGFHFGEWLIPSQRQRGGDFEISALSAAYVAPFFGYRSVSLLAEIAAILGRDPEREHYATEAAAMRDAIHRVFMTGDELPTTLMGGYVLAFAFDLVPPERREQYAAKVVELIEANDGLLDTGFLTTPHLLDVLVRIGRADLALDLLWEHRMPSWLYQVDQGATAIWENWDAVAPDGTPGISSFDHYAFGCVDDWICREIAGIQAGAPGYKHVIIAPRVDARLEWCSRSLRTEFGEISVRWTRDELEVLVPCNTSATVHWGGQRHEVGSGCHRFRSGA</sequence>
<feature type="domain" description="Alpha-L-rhamnosidase six-hairpin glycosidase" evidence="6">
    <location>
        <begin position="412"/>
        <end position="779"/>
    </location>
</feature>
<comment type="caution">
    <text evidence="8">The sequence shown here is derived from an EMBL/GenBank/DDBJ whole genome shotgun (WGS) entry which is preliminary data.</text>
</comment>
<dbReference type="GO" id="GO:0030596">
    <property type="term" value="F:alpha-L-rhamnosidase activity"/>
    <property type="evidence" value="ECO:0007669"/>
    <property type="project" value="UniProtKB-EC"/>
</dbReference>
<dbReference type="GO" id="GO:0005975">
    <property type="term" value="P:carbohydrate metabolic process"/>
    <property type="evidence" value="ECO:0007669"/>
    <property type="project" value="InterPro"/>
</dbReference>
<evidence type="ECO:0000256" key="1">
    <source>
        <dbReference type="ARBA" id="ARBA00001445"/>
    </source>
</evidence>
<dbReference type="PANTHER" id="PTHR33307:SF6">
    <property type="entry name" value="ALPHA-RHAMNOSIDASE (EUROFUNG)-RELATED"/>
    <property type="match status" value="1"/>
</dbReference>
<evidence type="ECO:0000259" key="6">
    <source>
        <dbReference type="Pfam" id="PF17389"/>
    </source>
</evidence>
<dbReference type="InterPro" id="IPR012341">
    <property type="entry name" value="6hp_glycosidase-like_sf"/>
</dbReference>
<dbReference type="InterPro" id="IPR035398">
    <property type="entry name" value="Bac_rhamnosid_C"/>
</dbReference>
<dbReference type="InterPro" id="IPR016007">
    <property type="entry name" value="Alpha_rhamnosid"/>
</dbReference>
<dbReference type="Gene3D" id="2.60.420.10">
    <property type="entry name" value="Maltose phosphorylase, domain 3"/>
    <property type="match status" value="1"/>
</dbReference>
<name>A0A7K0DZG6_9NOCA</name>
<dbReference type="Proteomes" id="UP000431401">
    <property type="component" value="Unassembled WGS sequence"/>
</dbReference>
<dbReference type="RefSeq" id="WP_153348235.1">
    <property type="nucleotide sequence ID" value="NZ_WEGI01000016.1"/>
</dbReference>
<dbReference type="PIRSF" id="PIRSF010631">
    <property type="entry name" value="A-rhamnsds"/>
    <property type="match status" value="1"/>
</dbReference>
<evidence type="ECO:0000259" key="7">
    <source>
        <dbReference type="Pfam" id="PF17390"/>
    </source>
</evidence>
<evidence type="ECO:0000313" key="8">
    <source>
        <dbReference type="EMBL" id="MQY30948.1"/>
    </source>
</evidence>
<comment type="catalytic activity">
    <reaction evidence="1">
        <text>Hydrolysis of terminal non-reducing alpha-L-rhamnose residues in alpha-L-rhamnosides.</text>
        <dbReference type="EC" id="3.2.1.40"/>
    </reaction>
</comment>
<feature type="domain" description="Alpha-L-rhamnosidase concanavalin-like" evidence="4">
    <location>
        <begin position="313"/>
        <end position="405"/>
    </location>
</feature>
<accession>A0A7K0DZG6</accession>
<dbReference type="Pfam" id="PF17390">
    <property type="entry name" value="Bac_rhamnosid_C"/>
    <property type="match status" value="1"/>
</dbReference>
<dbReference type="Gene3D" id="2.60.120.260">
    <property type="entry name" value="Galactose-binding domain-like"/>
    <property type="match status" value="2"/>
</dbReference>
<keyword evidence="9" id="KW-1185">Reference proteome</keyword>
<dbReference type="InterPro" id="IPR035396">
    <property type="entry name" value="Bac_rhamnosid6H"/>
</dbReference>
<dbReference type="SUPFAM" id="SSF48208">
    <property type="entry name" value="Six-hairpin glycosidases"/>
    <property type="match status" value="1"/>
</dbReference>
<dbReference type="Gene3D" id="1.50.10.10">
    <property type="match status" value="1"/>
</dbReference>
<dbReference type="AlphaFoldDB" id="A0A7K0DZG6"/>
<dbReference type="Pfam" id="PF17389">
    <property type="entry name" value="Bac_rhamnosid6H"/>
    <property type="match status" value="1"/>
</dbReference>
<reference evidence="8 9" key="1">
    <citation type="submission" date="2019-10" db="EMBL/GenBank/DDBJ databases">
        <title>Nocardia macrotermitis sp. nov. and Nocardia aurantia sp. nov., isolated from the gut of fungus growing-termite Macrotermes natalensis.</title>
        <authorList>
            <person name="Benndorf R."/>
            <person name="Schwitalla J."/>
            <person name="Martin K."/>
            <person name="De Beer W."/>
            <person name="Kaster A.-K."/>
            <person name="Vollmers J."/>
            <person name="Poulsen M."/>
            <person name="Beemelmanns C."/>
        </authorList>
    </citation>
    <scope>NUCLEOTIDE SEQUENCE [LARGE SCALE GENOMIC DNA]</scope>
    <source>
        <strain evidence="8 9">RB56</strain>
    </source>
</reference>
<dbReference type="InterPro" id="IPR013783">
    <property type="entry name" value="Ig-like_fold"/>
</dbReference>